<keyword evidence="2" id="KW-0963">Cytoplasm</keyword>
<dbReference type="InterPro" id="IPR008622">
    <property type="entry name" value="FliT"/>
</dbReference>
<dbReference type="AlphaFoldDB" id="Q2SBU7"/>
<protein>
    <recommendedName>
        <fullName evidence="5">Flagellar protein FliT</fullName>
    </recommendedName>
</protein>
<reference evidence="6 7" key="1">
    <citation type="journal article" date="2005" name="Nucleic Acids Res.">
        <title>Genomic blueprint of Hahella chejuensis, a marine microbe producing an algicidal agent.</title>
        <authorList>
            <person name="Jeong H."/>
            <person name="Yim J.H."/>
            <person name="Lee C."/>
            <person name="Choi S.-H."/>
            <person name="Park Y.K."/>
            <person name="Yoon S.H."/>
            <person name="Hur C.-G."/>
            <person name="Kang H.-Y."/>
            <person name="Kim D."/>
            <person name="Lee H.H."/>
            <person name="Park K.H."/>
            <person name="Park S.-H."/>
            <person name="Park H.-S."/>
            <person name="Lee H.K."/>
            <person name="Oh T.K."/>
            <person name="Kim J.F."/>
        </authorList>
    </citation>
    <scope>NUCLEOTIDE SEQUENCE [LARGE SCALE GENOMIC DNA]</scope>
    <source>
        <strain evidence="6 7">KCTC 2396</strain>
    </source>
</reference>
<gene>
    <name evidence="6" type="ordered locus">HCH_05200</name>
</gene>
<evidence type="ECO:0000313" key="6">
    <source>
        <dbReference type="EMBL" id="ABC31877.1"/>
    </source>
</evidence>
<organism evidence="6 7">
    <name type="scientific">Hahella chejuensis (strain KCTC 2396)</name>
    <dbReference type="NCBI Taxonomy" id="349521"/>
    <lineage>
        <taxon>Bacteria</taxon>
        <taxon>Pseudomonadati</taxon>
        <taxon>Pseudomonadota</taxon>
        <taxon>Gammaproteobacteria</taxon>
        <taxon>Oceanospirillales</taxon>
        <taxon>Hahellaceae</taxon>
        <taxon>Hahella</taxon>
    </lineage>
</organism>
<evidence type="ECO:0000256" key="3">
    <source>
        <dbReference type="ARBA" id="ARBA00022795"/>
    </source>
</evidence>
<dbReference type="EMBL" id="CP000155">
    <property type="protein sequence ID" value="ABC31877.1"/>
    <property type="molecule type" value="Genomic_DNA"/>
</dbReference>
<evidence type="ECO:0000256" key="2">
    <source>
        <dbReference type="ARBA" id="ARBA00022490"/>
    </source>
</evidence>
<keyword evidence="7" id="KW-1185">Reference proteome</keyword>
<dbReference type="Gene3D" id="1.20.58.380">
    <property type="entry name" value="Flagellar protein flit"/>
    <property type="match status" value="1"/>
</dbReference>
<dbReference type="Proteomes" id="UP000000238">
    <property type="component" value="Chromosome"/>
</dbReference>
<dbReference type="HOGENOM" id="CLU_2342832_0_0_6"/>
<comment type="subcellular location">
    <subcellularLocation>
        <location evidence="1">Cytoplasm</location>
        <location evidence="1">Cytosol</location>
    </subcellularLocation>
</comment>
<evidence type="ECO:0000256" key="5">
    <source>
        <dbReference type="ARBA" id="ARBA00093797"/>
    </source>
</evidence>
<dbReference type="STRING" id="349521.HCH_05200"/>
<sequence>MSELEKLAEQVEQLASQRKWDELIALEPALRDVVQSTVTQTSEDDKPQLIATLTRLRRVYAEAVQHAGSNRSESVQELTSVRRSLKAAQSYLNTSKF</sequence>
<evidence type="ECO:0000256" key="4">
    <source>
        <dbReference type="ARBA" id="ARBA00023186"/>
    </source>
</evidence>
<keyword evidence="3" id="KW-1005">Bacterial flagellum biogenesis</keyword>
<evidence type="ECO:0000313" key="7">
    <source>
        <dbReference type="Proteomes" id="UP000000238"/>
    </source>
</evidence>
<name>Q2SBU7_HAHCH</name>
<dbReference type="RefSeq" id="WP_011398941.1">
    <property type="nucleotide sequence ID" value="NC_007645.1"/>
</dbReference>
<proteinExistence type="predicted"/>
<dbReference type="OrthoDB" id="5957102at2"/>
<keyword evidence="4" id="KW-0143">Chaperone</keyword>
<accession>Q2SBU7</accession>
<evidence type="ECO:0000256" key="1">
    <source>
        <dbReference type="ARBA" id="ARBA00004514"/>
    </source>
</evidence>
<dbReference type="KEGG" id="hch:HCH_05200"/>
<dbReference type="Pfam" id="PF05400">
    <property type="entry name" value="FliT"/>
    <property type="match status" value="1"/>
</dbReference>